<dbReference type="AlphaFoldDB" id="A0A9X2JYI7"/>
<protein>
    <recommendedName>
        <fullName evidence="4">Chitinase</fullName>
    </recommendedName>
</protein>
<dbReference type="Proteomes" id="UP001139648">
    <property type="component" value="Unassembled WGS sequence"/>
</dbReference>
<accession>A0A9X2JYI7</accession>
<comment type="caution">
    <text evidence="2">The sequence shown here is derived from an EMBL/GenBank/DDBJ whole genome shotgun (WGS) entry which is preliminary data.</text>
</comment>
<evidence type="ECO:0008006" key="4">
    <source>
        <dbReference type="Google" id="ProtNLM"/>
    </source>
</evidence>
<evidence type="ECO:0000256" key="1">
    <source>
        <dbReference type="SAM" id="MobiDB-lite"/>
    </source>
</evidence>
<sequence>MPRHKREPGLLPRPLAVLGALALAAGTAAVVRLLPADAAQPRSPVARPPVTAPPSPVGPVPAAFVAFVDTAREPAFDLPAQARRTGVRRYALGHLIAGGDGCSPKWSGLLEPDGAPGPERTALVDSDGDLSSGRAGRADSAGAPAGSADSEGTAAGSADSAGALAVGRAGLLDPGRNPVANRIGRLRAMGGDAAPVFGGPGGPELAATCTRPGGLAAAYRRVVGAFDAAAVDFEVRDSADRAAVLRRARAIHAVQRERRLRVSFTLPLRRDGLAPGDAAMLRATHEAGAEVATVNLLAPIEPRASTGARLGRVAASVRAAAEQIAPAQGLADPGQVWRRIALTPVLADAGDLSERDARVLTDYAARHGLAWLSLRGVTPKPDVSRILWRTPP</sequence>
<dbReference type="Gene3D" id="3.20.20.80">
    <property type="entry name" value="Glycosidases"/>
    <property type="match status" value="1"/>
</dbReference>
<feature type="region of interest" description="Disordered" evidence="1">
    <location>
        <begin position="107"/>
        <end position="157"/>
    </location>
</feature>
<dbReference type="RefSeq" id="WP_253740756.1">
    <property type="nucleotide sequence ID" value="NZ_BAABKA010000048.1"/>
</dbReference>
<name>A0A9X2JYI7_9ACTN</name>
<dbReference type="EMBL" id="JAMZEB010000002">
    <property type="protein sequence ID" value="MCP2354262.1"/>
    <property type="molecule type" value="Genomic_DNA"/>
</dbReference>
<proteinExistence type="predicted"/>
<organism evidence="2 3">
    <name type="scientific">Nonomuraea thailandensis</name>
    <dbReference type="NCBI Taxonomy" id="1188745"/>
    <lineage>
        <taxon>Bacteria</taxon>
        <taxon>Bacillati</taxon>
        <taxon>Actinomycetota</taxon>
        <taxon>Actinomycetes</taxon>
        <taxon>Streptosporangiales</taxon>
        <taxon>Streptosporangiaceae</taxon>
        <taxon>Nonomuraea</taxon>
    </lineage>
</organism>
<dbReference type="InterPro" id="IPR052750">
    <property type="entry name" value="GH18_Chitinase"/>
</dbReference>
<dbReference type="PANTHER" id="PTHR42976:SF1">
    <property type="entry name" value="GH18 DOMAIN-CONTAINING PROTEIN-RELATED"/>
    <property type="match status" value="1"/>
</dbReference>
<evidence type="ECO:0000313" key="2">
    <source>
        <dbReference type="EMBL" id="MCP2354262.1"/>
    </source>
</evidence>
<evidence type="ECO:0000313" key="3">
    <source>
        <dbReference type="Proteomes" id="UP001139648"/>
    </source>
</evidence>
<keyword evidence="3" id="KW-1185">Reference proteome</keyword>
<dbReference type="PANTHER" id="PTHR42976">
    <property type="entry name" value="BIFUNCTIONAL CHITINASE/LYSOZYME-RELATED"/>
    <property type="match status" value="1"/>
</dbReference>
<gene>
    <name evidence="2" type="ORF">HD597_001282</name>
</gene>
<feature type="compositionally biased region" description="Low complexity" evidence="1">
    <location>
        <begin position="131"/>
        <end position="157"/>
    </location>
</feature>
<reference evidence="2" key="1">
    <citation type="submission" date="2022-06" db="EMBL/GenBank/DDBJ databases">
        <title>Sequencing the genomes of 1000 actinobacteria strains.</title>
        <authorList>
            <person name="Klenk H.-P."/>
        </authorList>
    </citation>
    <scope>NUCLEOTIDE SEQUENCE</scope>
    <source>
        <strain evidence="2">DSM 46694</strain>
    </source>
</reference>